<dbReference type="PROSITE" id="PS50089">
    <property type="entry name" value="ZF_RING_2"/>
    <property type="match status" value="1"/>
</dbReference>
<evidence type="ECO:0000259" key="7">
    <source>
        <dbReference type="PROSITE" id="PS51270"/>
    </source>
</evidence>
<feature type="domain" description="CHY-type" evidence="6">
    <location>
        <begin position="73"/>
        <end position="148"/>
    </location>
</feature>
<sequence length="327" mass="36879">MSDSSPRLQAELWGWSPVDRTSTTEMPCDSFEKLDTELPVEQFSVVAEDCAASDRKVKRSGDSKETADPQSEYGVGEYGCTHYRRRCKLVAPCCNEVYWCRHCHNDAQALQPDITKRHELDRRQVREVVCAVCDKRQPVSPRCESCGVSFGKYVCLICNFFEDNTTKKQYHCDKCGICRVGGRENFYHCDTCGCCYANALKGCHTCVQDSMASDCPVCLEYLFDSVKPISVLQCGHTIHEDCLSKLRVLSEPGHLSGYTCPMCSKSIYDMSSVWRELDASVAANPMAPEYQGMICQISCNDCHERSEVPFHVWLKCNACGSYNTRKI</sequence>
<dbReference type="Gene3D" id="3.30.40.10">
    <property type="entry name" value="Zinc/RING finger domain, C3HC4 (zinc finger)"/>
    <property type="match status" value="1"/>
</dbReference>
<dbReference type="GO" id="GO:0006511">
    <property type="term" value="P:ubiquitin-dependent protein catabolic process"/>
    <property type="evidence" value="ECO:0007669"/>
    <property type="project" value="TreeGrafter"/>
</dbReference>
<feature type="domain" description="CTCHY-type" evidence="7">
    <location>
        <begin position="150"/>
        <end position="214"/>
    </location>
</feature>
<protein>
    <submittedName>
        <fullName evidence="8">Ring finger and CHY zinc finger domain-containing protein 1</fullName>
    </submittedName>
</protein>
<dbReference type="PANTHER" id="PTHR21319:SF53">
    <property type="entry name" value="RING FINGER AND CHY ZINC FINGER DOMAIN-CONTAINING PROTEIN 1"/>
    <property type="match status" value="1"/>
</dbReference>
<dbReference type="PROSITE" id="PS51266">
    <property type="entry name" value="ZF_CHY"/>
    <property type="match status" value="1"/>
</dbReference>
<evidence type="ECO:0000256" key="4">
    <source>
        <dbReference type="PROSITE-ProRule" id="PRU00601"/>
    </source>
</evidence>
<dbReference type="AlphaFoldDB" id="A0A061R754"/>
<dbReference type="InterPro" id="IPR013083">
    <property type="entry name" value="Znf_RING/FYVE/PHD"/>
</dbReference>
<dbReference type="SUPFAM" id="SSF57850">
    <property type="entry name" value="RING/U-box"/>
    <property type="match status" value="1"/>
</dbReference>
<dbReference type="Pfam" id="PF14599">
    <property type="entry name" value="zinc_ribbon_6"/>
    <property type="match status" value="1"/>
</dbReference>
<evidence type="ECO:0000259" key="6">
    <source>
        <dbReference type="PROSITE" id="PS51266"/>
    </source>
</evidence>
<keyword evidence="3" id="KW-0862">Zinc</keyword>
<evidence type="ECO:0000313" key="8">
    <source>
        <dbReference type="EMBL" id="JAC67818.1"/>
    </source>
</evidence>
<evidence type="ECO:0000256" key="1">
    <source>
        <dbReference type="ARBA" id="ARBA00022723"/>
    </source>
</evidence>
<dbReference type="SUPFAM" id="SSF161219">
    <property type="entry name" value="CHY zinc finger-like"/>
    <property type="match status" value="1"/>
</dbReference>
<keyword evidence="2 4" id="KW-0863">Zinc-finger</keyword>
<dbReference type="SMART" id="SM00184">
    <property type="entry name" value="RING"/>
    <property type="match status" value="1"/>
</dbReference>
<dbReference type="SMR" id="A0A061R754"/>
<proteinExistence type="predicted"/>
<keyword evidence="1" id="KW-0479">Metal-binding</keyword>
<dbReference type="Gene3D" id="2.20.28.10">
    <property type="match status" value="1"/>
</dbReference>
<dbReference type="InterPro" id="IPR037274">
    <property type="entry name" value="Znf_CHY_sf"/>
</dbReference>
<dbReference type="InterPro" id="IPR027370">
    <property type="entry name" value="Znf-RING_euk"/>
</dbReference>
<evidence type="ECO:0000256" key="2">
    <source>
        <dbReference type="ARBA" id="ARBA00022771"/>
    </source>
</evidence>
<dbReference type="InterPro" id="IPR037275">
    <property type="entry name" value="Znf_CTCHY_sf"/>
</dbReference>
<dbReference type="InterPro" id="IPR008913">
    <property type="entry name" value="Znf_CHY"/>
</dbReference>
<dbReference type="EMBL" id="GBEZ01018638">
    <property type="protein sequence ID" value="JAC67818.1"/>
    <property type="molecule type" value="Transcribed_RNA"/>
</dbReference>
<dbReference type="Pfam" id="PF05495">
    <property type="entry name" value="zf-CHY"/>
    <property type="match status" value="1"/>
</dbReference>
<dbReference type="SUPFAM" id="SSF161245">
    <property type="entry name" value="Zinc hairpin stack"/>
    <property type="match status" value="1"/>
</dbReference>
<dbReference type="Pfam" id="PF13445">
    <property type="entry name" value="zf-RING_UBOX"/>
    <property type="match status" value="1"/>
</dbReference>
<organism evidence="8">
    <name type="scientific">Tetraselmis sp. GSL018</name>
    <dbReference type="NCBI Taxonomy" id="582737"/>
    <lineage>
        <taxon>Eukaryota</taxon>
        <taxon>Viridiplantae</taxon>
        <taxon>Chlorophyta</taxon>
        <taxon>core chlorophytes</taxon>
        <taxon>Chlorodendrophyceae</taxon>
        <taxon>Chlorodendrales</taxon>
        <taxon>Chlorodendraceae</taxon>
        <taxon>Tetraselmis</taxon>
    </lineage>
</organism>
<name>A0A061R754_9CHLO</name>
<feature type="domain" description="RING-type" evidence="5">
    <location>
        <begin position="215"/>
        <end position="264"/>
    </location>
</feature>
<dbReference type="InterPro" id="IPR039512">
    <property type="entry name" value="RCHY1_zinc-ribbon"/>
</dbReference>
<dbReference type="GO" id="GO:0008270">
    <property type="term" value="F:zinc ion binding"/>
    <property type="evidence" value="ECO:0007669"/>
    <property type="project" value="UniProtKB-KW"/>
</dbReference>
<accession>A0A061R754</accession>
<dbReference type="GO" id="GO:0061630">
    <property type="term" value="F:ubiquitin protein ligase activity"/>
    <property type="evidence" value="ECO:0007669"/>
    <property type="project" value="TreeGrafter"/>
</dbReference>
<dbReference type="GO" id="GO:0005634">
    <property type="term" value="C:nucleus"/>
    <property type="evidence" value="ECO:0007669"/>
    <property type="project" value="TreeGrafter"/>
</dbReference>
<dbReference type="PANTHER" id="PTHR21319">
    <property type="entry name" value="RING FINGER AND CHY ZINC FINGER DOMAIN-CONTAINING PROTEIN 1"/>
    <property type="match status" value="1"/>
</dbReference>
<dbReference type="InterPro" id="IPR017921">
    <property type="entry name" value="Znf_CTCHY"/>
</dbReference>
<evidence type="ECO:0000256" key="3">
    <source>
        <dbReference type="ARBA" id="ARBA00022833"/>
    </source>
</evidence>
<dbReference type="GO" id="GO:0016567">
    <property type="term" value="P:protein ubiquitination"/>
    <property type="evidence" value="ECO:0007669"/>
    <property type="project" value="TreeGrafter"/>
</dbReference>
<gene>
    <name evidence="8" type="primary">PIRH2</name>
    <name evidence="8" type="ORF">TSPGSL018_10175</name>
</gene>
<evidence type="ECO:0000259" key="5">
    <source>
        <dbReference type="PROSITE" id="PS50089"/>
    </source>
</evidence>
<dbReference type="InterPro" id="IPR001841">
    <property type="entry name" value="Znf_RING"/>
</dbReference>
<reference evidence="8" key="1">
    <citation type="submission" date="2014-05" db="EMBL/GenBank/DDBJ databases">
        <title>The transcriptome of the halophilic microalga Tetraselmis sp. GSL018 isolated from the Great Salt Lake, Utah.</title>
        <authorList>
            <person name="Jinkerson R.E."/>
            <person name="D'Adamo S."/>
            <person name="Posewitz M.C."/>
        </authorList>
    </citation>
    <scope>NUCLEOTIDE SEQUENCE</scope>
    <source>
        <strain evidence="8">GSL018</strain>
    </source>
</reference>
<dbReference type="PROSITE" id="PS51270">
    <property type="entry name" value="ZF_CTCHY"/>
    <property type="match status" value="1"/>
</dbReference>